<dbReference type="AlphaFoldDB" id="A0AAV8WS21"/>
<comment type="caution">
    <text evidence="1">The sequence shown here is derived from an EMBL/GenBank/DDBJ whole genome shotgun (WGS) entry which is preliminary data.</text>
</comment>
<evidence type="ECO:0000313" key="1">
    <source>
        <dbReference type="EMBL" id="KAJ8928571.1"/>
    </source>
</evidence>
<organism evidence="1 2">
    <name type="scientific">Rhamnusium bicolor</name>
    <dbReference type="NCBI Taxonomy" id="1586634"/>
    <lineage>
        <taxon>Eukaryota</taxon>
        <taxon>Metazoa</taxon>
        <taxon>Ecdysozoa</taxon>
        <taxon>Arthropoda</taxon>
        <taxon>Hexapoda</taxon>
        <taxon>Insecta</taxon>
        <taxon>Pterygota</taxon>
        <taxon>Neoptera</taxon>
        <taxon>Endopterygota</taxon>
        <taxon>Coleoptera</taxon>
        <taxon>Polyphaga</taxon>
        <taxon>Cucujiformia</taxon>
        <taxon>Chrysomeloidea</taxon>
        <taxon>Cerambycidae</taxon>
        <taxon>Lepturinae</taxon>
        <taxon>Rhagiini</taxon>
        <taxon>Rhamnusium</taxon>
    </lineage>
</organism>
<protein>
    <submittedName>
        <fullName evidence="1">Uncharacterized protein</fullName>
    </submittedName>
</protein>
<accession>A0AAV8WS21</accession>
<sequence>MEDEATKPLTANLNKRHTFNDRLWNQLRLSKRKPKAESFVSYCSNNEDSCPDDNYISAPTNFERRDLNADVSLTHISIQECPFEVTGYGNLILKDEFKLKKTKKEETHSISV</sequence>
<proteinExistence type="predicted"/>
<reference evidence="1" key="1">
    <citation type="journal article" date="2023" name="Insect Mol. Biol.">
        <title>Genome sequencing provides insights into the evolution of gene families encoding plant cell wall-degrading enzymes in longhorned beetles.</title>
        <authorList>
            <person name="Shin N.R."/>
            <person name="Okamura Y."/>
            <person name="Kirsch R."/>
            <person name="Pauchet Y."/>
        </authorList>
    </citation>
    <scope>NUCLEOTIDE SEQUENCE</scope>
    <source>
        <strain evidence="1">RBIC_L_NR</strain>
    </source>
</reference>
<name>A0AAV8WS21_9CUCU</name>
<keyword evidence="2" id="KW-1185">Reference proteome</keyword>
<evidence type="ECO:0000313" key="2">
    <source>
        <dbReference type="Proteomes" id="UP001162156"/>
    </source>
</evidence>
<gene>
    <name evidence="1" type="ORF">NQ314_018856</name>
</gene>
<dbReference type="Proteomes" id="UP001162156">
    <property type="component" value="Unassembled WGS sequence"/>
</dbReference>
<dbReference type="EMBL" id="JANEYF010005332">
    <property type="protein sequence ID" value="KAJ8928571.1"/>
    <property type="molecule type" value="Genomic_DNA"/>
</dbReference>